<keyword evidence="2" id="KW-0560">Oxidoreductase</keyword>
<proteinExistence type="inferred from homology"/>
<reference evidence="3 4" key="1">
    <citation type="submission" date="2018-06" db="EMBL/GenBank/DDBJ databases">
        <title>Whole Genome Sequence of an efficient microsymbiont, Rhizobium tropici.</title>
        <authorList>
            <person name="Srinivasan R."/>
            <person name="Singh H.V."/>
            <person name="Srivastava R."/>
            <person name="Kumari B."/>
            <person name="Radhakrishna A."/>
        </authorList>
    </citation>
    <scope>NUCLEOTIDE SEQUENCE [LARGE SCALE GENOMIC DNA]</scope>
    <source>
        <strain evidence="3 4">IGFRI Rhizo-19</strain>
    </source>
</reference>
<dbReference type="AlphaFoldDB" id="A0A329YE25"/>
<sequence length="257" mass="26689">MADDFDGKVVVVTGATSGIGFATALAFAEKGARLILSGRASLDPIVSRCRTLGAEAFGLSGDLAKAELSRSIIEEAISRFGTVDILINNAGFGTSGGVETVTEEQLRAVWDVNFLGAFRMSRLAIPIMREHGGGAILFTTALAGMYGMANALAYSTSKAAVINLCKAMAMEVSRDGINCNCVSPGPVDTPMLQEAIDAYGLSREDFQAVSPTGRIATAQDVAHALLFLSSGAARSINGHVLVVDNGMYAGMFTPSPA</sequence>
<dbReference type="PANTHER" id="PTHR43477:SF1">
    <property type="entry name" value="DIHYDROANTICAPSIN 7-DEHYDROGENASE"/>
    <property type="match status" value="1"/>
</dbReference>
<evidence type="ECO:0000256" key="2">
    <source>
        <dbReference type="ARBA" id="ARBA00023002"/>
    </source>
</evidence>
<dbReference type="InterPro" id="IPR002347">
    <property type="entry name" value="SDR_fam"/>
</dbReference>
<dbReference type="FunFam" id="3.40.50.720:FF:000084">
    <property type="entry name" value="Short-chain dehydrogenase reductase"/>
    <property type="match status" value="1"/>
</dbReference>
<dbReference type="PANTHER" id="PTHR43477">
    <property type="entry name" value="DIHYDROANTICAPSIN 7-DEHYDROGENASE"/>
    <property type="match status" value="1"/>
</dbReference>
<dbReference type="GO" id="GO:0016491">
    <property type="term" value="F:oxidoreductase activity"/>
    <property type="evidence" value="ECO:0007669"/>
    <property type="project" value="UniProtKB-KW"/>
</dbReference>
<dbReference type="Pfam" id="PF13561">
    <property type="entry name" value="adh_short_C2"/>
    <property type="match status" value="1"/>
</dbReference>
<dbReference type="InterPro" id="IPR020904">
    <property type="entry name" value="Sc_DH/Rdtase_CS"/>
</dbReference>
<dbReference type="OrthoDB" id="7568484at2"/>
<dbReference type="Proteomes" id="UP000251205">
    <property type="component" value="Unassembled WGS sequence"/>
</dbReference>
<dbReference type="EMBL" id="QMKK01000032">
    <property type="protein sequence ID" value="RAX41168.1"/>
    <property type="molecule type" value="Genomic_DNA"/>
</dbReference>
<protein>
    <submittedName>
        <fullName evidence="3">Short-chain dehydrogenase</fullName>
    </submittedName>
</protein>
<organism evidence="3 4">
    <name type="scientific">Rhizobium tropici</name>
    <dbReference type="NCBI Taxonomy" id="398"/>
    <lineage>
        <taxon>Bacteria</taxon>
        <taxon>Pseudomonadati</taxon>
        <taxon>Pseudomonadota</taxon>
        <taxon>Alphaproteobacteria</taxon>
        <taxon>Hyphomicrobiales</taxon>
        <taxon>Rhizobiaceae</taxon>
        <taxon>Rhizobium/Agrobacterium group</taxon>
        <taxon>Rhizobium</taxon>
    </lineage>
</organism>
<dbReference type="Gene3D" id="3.40.50.720">
    <property type="entry name" value="NAD(P)-binding Rossmann-like Domain"/>
    <property type="match status" value="1"/>
</dbReference>
<dbReference type="PRINTS" id="PR00080">
    <property type="entry name" value="SDRFAMILY"/>
</dbReference>
<accession>A0A329YE25</accession>
<dbReference type="CDD" id="cd05233">
    <property type="entry name" value="SDR_c"/>
    <property type="match status" value="1"/>
</dbReference>
<name>A0A329YE25_RHITR</name>
<evidence type="ECO:0000313" key="4">
    <source>
        <dbReference type="Proteomes" id="UP000251205"/>
    </source>
</evidence>
<comment type="caution">
    <text evidence="3">The sequence shown here is derived from an EMBL/GenBank/DDBJ whole genome shotgun (WGS) entry which is preliminary data.</text>
</comment>
<evidence type="ECO:0000313" key="3">
    <source>
        <dbReference type="EMBL" id="RAX41168.1"/>
    </source>
</evidence>
<dbReference type="InterPro" id="IPR051122">
    <property type="entry name" value="SDR_DHRS6-like"/>
</dbReference>
<dbReference type="RefSeq" id="WP_112342184.1">
    <property type="nucleotide sequence ID" value="NZ_QMKK01000032.1"/>
</dbReference>
<dbReference type="SUPFAM" id="SSF51735">
    <property type="entry name" value="NAD(P)-binding Rossmann-fold domains"/>
    <property type="match status" value="1"/>
</dbReference>
<evidence type="ECO:0000256" key="1">
    <source>
        <dbReference type="ARBA" id="ARBA00006484"/>
    </source>
</evidence>
<comment type="similarity">
    <text evidence="1">Belongs to the short-chain dehydrogenases/reductases (SDR) family.</text>
</comment>
<dbReference type="PROSITE" id="PS00061">
    <property type="entry name" value="ADH_SHORT"/>
    <property type="match status" value="1"/>
</dbReference>
<dbReference type="PRINTS" id="PR00081">
    <property type="entry name" value="GDHRDH"/>
</dbReference>
<dbReference type="InterPro" id="IPR036291">
    <property type="entry name" value="NAD(P)-bd_dom_sf"/>
</dbReference>
<gene>
    <name evidence="3" type="ORF">DQ393_12940</name>
</gene>